<reference evidence="3" key="1">
    <citation type="submission" date="2014-03" db="EMBL/GenBank/DDBJ databases">
        <title>The Genome Sequence of Puccinia striiformis f. sp. tritici PST-78.</title>
        <authorList>
            <consortium name="The Broad Institute Genome Sequencing Platform"/>
            <person name="Cuomo C."/>
            <person name="Hulbert S."/>
            <person name="Chen X."/>
            <person name="Walker B."/>
            <person name="Young S.K."/>
            <person name="Zeng Q."/>
            <person name="Gargeya S."/>
            <person name="Fitzgerald M."/>
            <person name="Haas B."/>
            <person name="Abouelleil A."/>
            <person name="Alvarado L."/>
            <person name="Arachchi H.M."/>
            <person name="Berlin A.M."/>
            <person name="Chapman S.B."/>
            <person name="Goldberg J."/>
            <person name="Griggs A."/>
            <person name="Gujja S."/>
            <person name="Hansen M."/>
            <person name="Howarth C."/>
            <person name="Imamovic A."/>
            <person name="Larimer J."/>
            <person name="McCowan C."/>
            <person name="Montmayeur A."/>
            <person name="Murphy C."/>
            <person name="Neiman D."/>
            <person name="Pearson M."/>
            <person name="Priest M."/>
            <person name="Roberts A."/>
            <person name="Saif S."/>
            <person name="Shea T."/>
            <person name="Sisk P."/>
            <person name="Sykes S."/>
            <person name="Wortman J."/>
            <person name="Nusbaum C."/>
            <person name="Birren B."/>
        </authorList>
    </citation>
    <scope>NUCLEOTIDE SEQUENCE [LARGE SCALE GENOMIC DNA]</scope>
    <source>
        <strain evidence="3">race PST-78</strain>
    </source>
</reference>
<feature type="non-terminal residue" evidence="2">
    <location>
        <position position="1"/>
    </location>
</feature>
<gene>
    <name evidence="2" type="ORF">PSTG_18268</name>
</gene>
<keyword evidence="3" id="KW-1185">Reference proteome</keyword>
<evidence type="ECO:0000313" key="3">
    <source>
        <dbReference type="Proteomes" id="UP000054564"/>
    </source>
</evidence>
<sequence>SKKSFNETQRFVEQREKQASKRVEGAAATRAQEIATRNLTAEQRKQAEAANAAITAQEFKNQNLQLQLQYMRDTGNTAGASLLDTQSKFADMRREFEASGNTEGLSLLDKLLPVAGTKIRVDDMKKQIEDLFAYQAQKETSIQAQVQGGLLHCVTVASRPRMARVSRVANGTLIQKNSILR</sequence>
<dbReference type="AlphaFoldDB" id="A0A0L0UMQ0"/>
<feature type="region of interest" description="Disordered" evidence="1">
    <location>
        <begin position="1"/>
        <end position="29"/>
    </location>
</feature>
<proteinExistence type="predicted"/>
<feature type="compositionally biased region" description="Basic and acidic residues" evidence="1">
    <location>
        <begin position="10"/>
        <end position="24"/>
    </location>
</feature>
<name>A0A0L0UMQ0_9BASI</name>
<evidence type="ECO:0000313" key="2">
    <source>
        <dbReference type="EMBL" id="KNE88332.1"/>
    </source>
</evidence>
<comment type="caution">
    <text evidence="2">The sequence shown here is derived from an EMBL/GenBank/DDBJ whole genome shotgun (WGS) entry which is preliminary data.</text>
</comment>
<protein>
    <submittedName>
        <fullName evidence="2">Uncharacterized protein</fullName>
    </submittedName>
</protein>
<dbReference type="Proteomes" id="UP000054564">
    <property type="component" value="Unassembled WGS sequence"/>
</dbReference>
<dbReference type="EMBL" id="AJIL01002347">
    <property type="protein sequence ID" value="KNE88332.1"/>
    <property type="molecule type" value="Genomic_DNA"/>
</dbReference>
<accession>A0A0L0UMQ0</accession>
<evidence type="ECO:0000256" key="1">
    <source>
        <dbReference type="SAM" id="MobiDB-lite"/>
    </source>
</evidence>
<organism evidence="2 3">
    <name type="scientific">Puccinia striiformis f. sp. tritici PST-78</name>
    <dbReference type="NCBI Taxonomy" id="1165861"/>
    <lineage>
        <taxon>Eukaryota</taxon>
        <taxon>Fungi</taxon>
        <taxon>Dikarya</taxon>
        <taxon>Basidiomycota</taxon>
        <taxon>Pucciniomycotina</taxon>
        <taxon>Pucciniomycetes</taxon>
        <taxon>Pucciniales</taxon>
        <taxon>Pucciniaceae</taxon>
        <taxon>Puccinia</taxon>
    </lineage>
</organism>